<dbReference type="Ensembl" id="ENSPEMT00000041118.1">
    <property type="protein sequence ID" value="ENSPEMP00000031311.1"/>
    <property type="gene ID" value="ENSPEMG00000030805.1"/>
</dbReference>
<dbReference type="Proteomes" id="UP000694547">
    <property type="component" value="Chromosome 13"/>
</dbReference>
<keyword evidence="3" id="KW-1185">Reference proteome</keyword>
<reference evidence="2 3" key="1">
    <citation type="submission" date="2018-10" db="EMBL/GenBank/DDBJ databases">
        <title>Improved assembly of the deer mouse Peromyscus maniculatus genome.</title>
        <authorList>
            <person name="Lassance J.-M."/>
            <person name="Hoekstra H.E."/>
        </authorList>
    </citation>
    <scope>NUCLEOTIDE SEQUENCE [LARGE SCALE GENOMIC DNA]</scope>
</reference>
<accession>A0A8C8UM41</accession>
<evidence type="ECO:0000313" key="3">
    <source>
        <dbReference type="Proteomes" id="UP000694547"/>
    </source>
</evidence>
<dbReference type="GeneTree" id="ENSGT01140000282631"/>
<sequence>MAGSSFPSLKRLSLSMRARGSLGLGSLGVPSTRAQRPTVLPQPTMLVAPWRTMLSRRRTPSPNVTPFPMETLGMLGVGWGSQGHGACLTVAYPADSAGKHPGEASGLLGRKGRCHS</sequence>
<reference evidence="2" key="2">
    <citation type="submission" date="2025-08" db="UniProtKB">
        <authorList>
            <consortium name="Ensembl"/>
        </authorList>
    </citation>
    <scope>IDENTIFICATION</scope>
</reference>
<protein>
    <submittedName>
        <fullName evidence="2">Uncharacterized protein</fullName>
    </submittedName>
</protein>
<name>A0A8C8UM41_PERMB</name>
<proteinExistence type="predicted"/>
<feature type="region of interest" description="Disordered" evidence="1">
    <location>
        <begin position="97"/>
        <end position="116"/>
    </location>
</feature>
<reference evidence="2" key="3">
    <citation type="submission" date="2025-09" db="UniProtKB">
        <authorList>
            <consortium name="Ensembl"/>
        </authorList>
    </citation>
    <scope>IDENTIFICATION</scope>
</reference>
<dbReference type="AlphaFoldDB" id="A0A8C8UM41"/>
<organism evidence="2 3">
    <name type="scientific">Peromyscus maniculatus bairdii</name>
    <name type="common">Prairie deer mouse</name>
    <dbReference type="NCBI Taxonomy" id="230844"/>
    <lineage>
        <taxon>Eukaryota</taxon>
        <taxon>Metazoa</taxon>
        <taxon>Chordata</taxon>
        <taxon>Craniata</taxon>
        <taxon>Vertebrata</taxon>
        <taxon>Euteleostomi</taxon>
        <taxon>Mammalia</taxon>
        <taxon>Eutheria</taxon>
        <taxon>Euarchontoglires</taxon>
        <taxon>Glires</taxon>
        <taxon>Rodentia</taxon>
        <taxon>Myomorpha</taxon>
        <taxon>Muroidea</taxon>
        <taxon>Cricetidae</taxon>
        <taxon>Neotominae</taxon>
        <taxon>Peromyscus</taxon>
    </lineage>
</organism>
<evidence type="ECO:0000313" key="2">
    <source>
        <dbReference type="Ensembl" id="ENSPEMP00000031311.1"/>
    </source>
</evidence>
<evidence type="ECO:0000256" key="1">
    <source>
        <dbReference type="SAM" id="MobiDB-lite"/>
    </source>
</evidence>